<dbReference type="Pfam" id="PF07686">
    <property type="entry name" value="V-set"/>
    <property type="match status" value="1"/>
</dbReference>
<dbReference type="GO" id="GO:0005886">
    <property type="term" value="C:plasma membrane"/>
    <property type="evidence" value="ECO:0007669"/>
    <property type="project" value="TreeGrafter"/>
</dbReference>
<evidence type="ECO:0000259" key="6">
    <source>
        <dbReference type="PROSITE" id="PS50835"/>
    </source>
</evidence>
<dbReference type="InterPro" id="IPR013783">
    <property type="entry name" value="Ig-like_fold"/>
</dbReference>
<evidence type="ECO:0000313" key="7">
    <source>
        <dbReference type="Ensembl" id="ENSMMSP00000023047.1"/>
    </source>
</evidence>
<evidence type="ECO:0000256" key="3">
    <source>
        <dbReference type="ARBA" id="ARBA00023319"/>
    </source>
</evidence>
<sequence length="354" mass="39512">MCCQVSCRKWSRERLASEHGGSLEQLVRGRGSSQEAPECEQPCEGSKGVSQVSLLTFWTPPTTARLTVETVPPLAAEGNDVLLLACNVPENPLGYAWHRGERVDNSQLIASYRVDTNVTAKGPAHSNRETVYPNGTLLIQNITQKDTGFHTLLVSKVDLETEGQTGHLCIYSEQTPKVITSNNSRPWEHKDTVVLTCGAETRNTSYTWWINNQSLPNSTRLELSEDKRTLTVFTVTRNDTGPYVCEARNPVSVSRSDPFTLNVLCEWPRHPHHFPSGSCYHPEANLTTLCPWLITRRPPQSIQELFIPNITADKSRSYNCLVRNFITGLSKTTVKAITVSGKWPLAHQDQTQVS</sequence>
<dbReference type="InterPro" id="IPR003598">
    <property type="entry name" value="Ig_sub2"/>
</dbReference>
<dbReference type="PROSITE" id="PS50835">
    <property type="entry name" value="IG_LIKE"/>
    <property type="match status" value="2"/>
</dbReference>
<proteinExistence type="inferred from homology"/>
<feature type="domain" description="Ig-like" evidence="6">
    <location>
        <begin position="176"/>
        <end position="262"/>
    </location>
</feature>
<dbReference type="PANTHER" id="PTHR44427:SF1">
    <property type="entry name" value="CARCINOEMBRYONIC ANTIGEN-RELATED CELL ADHESION MOLECULE 1"/>
    <property type="match status" value="1"/>
</dbReference>
<dbReference type="FunFam" id="2.60.40.10:FF:000340">
    <property type="entry name" value="Carcinoembryonic antigen-related cell adhesion molecule 1"/>
    <property type="match status" value="1"/>
</dbReference>
<dbReference type="PANTHER" id="PTHR44427">
    <property type="entry name" value="CARCINOEMBRYONIC ANTIGEN-RELATED CELL ADHESION MOLECULE 19"/>
    <property type="match status" value="1"/>
</dbReference>
<dbReference type="InterPro" id="IPR050831">
    <property type="entry name" value="CEA_cell_adhesion"/>
</dbReference>
<dbReference type="GeneTree" id="ENSGT01100000263479"/>
<feature type="domain" description="Ig-like" evidence="6">
    <location>
        <begin position="61"/>
        <end position="155"/>
    </location>
</feature>
<dbReference type="InterPro" id="IPR007110">
    <property type="entry name" value="Ig-like_dom"/>
</dbReference>
<dbReference type="GO" id="GO:0002682">
    <property type="term" value="P:regulation of immune system process"/>
    <property type="evidence" value="ECO:0007669"/>
    <property type="project" value="TreeGrafter"/>
</dbReference>
<dbReference type="Proteomes" id="UP000694544">
    <property type="component" value="Unplaced"/>
</dbReference>
<dbReference type="AlphaFoldDB" id="A0A8C6DYA0"/>
<keyword evidence="8" id="KW-1185">Reference proteome</keyword>
<dbReference type="CDD" id="cd05740">
    <property type="entry name" value="IgI_hCEACAM_2_4_6_like"/>
    <property type="match status" value="1"/>
</dbReference>
<dbReference type="GO" id="GO:0009986">
    <property type="term" value="C:cell surface"/>
    <property type="evidence" value="ECO:0007669"/>
    <property type="project" value="TreeGrafter"/>
</dbReference>
<evidence type="ECO:0000256" key="1">
    <source>
        <dbReference type="ARBA" id="ARBA00022729"/>
    </source>
</evidence>
<name>A0A8C6DYA0_MOSMO</name>
<organism evidence="7 8">
    <name type="scientific">Moschus moschiferus</name>
    <name type="common">Siberian musk deer</name>
    <name type="synonym">Moschus sibiricus</name>
    <dbReference type="NCBI Taxonomy" id="68415"/>
    <lineage>
        <taxon>Eukaryota</taxon>
        <taxon>Metazoa</taxon>
        <taxon>Chordata</taxon>
        <taxon>Craniata</taxon>
        <taxon>Vertebrata</taxon>
        <taxon>Euteleostomi</taxon>
        <taxon>Mammalia</taxon>
        <taxon>Eutheria</taxon>
        <taxon>Laurasiatheria</taxon>
        <taxon>Artiodactyla</taxon>
        <taxon>Ruminantia</taxon>
        <taxon>Pecora</taxon>
        <taxon>Moschidae</taxon>
        <taxon>Moschus</taxon>
    </lineage>
</organism>
<dbReference type="InterPro" id="IPR013106">
    <property type="entry name" value="Ig_V-set"/>
</dbReference>
<dbReference type="SMART" id="SM00409">
    <property type="entry name" value="IG"/>
    <property type="match status" value="1"/>
</dbReference>
<dbReference type="GO" id="GO:1990782">
    <property type="term" value="F:protein tyrosine kinase binding"/>
    <property type="evidence" value="ECO:0007669"/>
    <property type="project" value="TreeGrafter"/>
</dbReference>
<dbReference type="Pfam" id="PF13927">
    <property type="entry name" value="Ig_3"/>
    <property type="match status" value="1"/>
</dbReference>
<evidence type="ECO:0000313" key="8">
    <source>
        <dbReference type="Proteomes" id="UP000694544"/>
    </source>
</evidence>
<protein>
    <recommendedName>
        <fullName evidence="6">Ig-like domain-containing protein</fullName>
    </recommendedName>
</protein>
<dbReference type="SMART" id="SM00408">
    <property type="entry name" value="IGc2"/>
    <property type="match status" value="1"/>
</dbReference>
<evidence type="ECO:0000256" key="5">
    <source>
        <dbReference type="SAM" id="MobiDB-lite"/>
    </source>
</evidence>
<reference evidence="7" key="2">
    <citation type="submission" date="2025-09" db="UniProtKB">
        <authorList>
            <consortium name="Ensembl"/>
        </authorList>
    </citation>
    <scope>IDENTIFICATION</scope>
</reference>
<feature type="region of interest" description="Disordered" evidence="5">
    <location>
        <begin position="21"/>
        <end position="42"/>
    </location>
</feature>
<accession>A0A8C6DYA0</accession>
<dbReference type="Gene3D" id="2.60.40.10">
    <property type="entry name" value="Immunoglobulins"/>
    <property type="match status" value="2"/>
</dbReference>
<dbReference type="SUPFAM" id="SSF48726">
    <property type="entry name" value="Immunoglobulin"/>
    <property type="match status" value="2"/>
</dbReference>
<comment type="similarity">
    <text evidence="4">Belongs to the immunoglobulin superfamily. CEA family.</text>
</comment>
<evidence type="ECO:0000256" key="2">
    <source>
        <dbReference type="ARBA" id="ARBA00023180"/>
    </source>
</evidence>
<dbReference type="FunFam" id="2.60.40.10:FF:000244">
    <property type="entry name" value="carcinoembryonic antigen-related cell adhesion molecule 16"/>
    <property type="match status" value="1"/>
</dbReference>
<dbReference type="InterPro" id="IPR003599">
    <property type="entry name" value="Ig_sub"/>
</dbReference>
<reference evidence="7" key="1">
    <citation type="submission" date="2025-08" db="UniProtKB">
        <authorList>
            <consortium name="Ensembl"/>
        </authorList>
    </citation>
    <scope>IDENTIFICATION</scope>
</reference>
<dbReference type="InterPro" id="IPR036179">
    <property type="entry name" value="Ig-like_dom_sf"/>
</dbReference>
<evidence type="ECO:0000256" key="4">
    <source>
        <dbReference type="ARBA" id="ARBA00038222"/>
    </source>
</evidence>
<keyword evidence="3" id="KW-0393">Immunoglobulin domain</keyword>
<keyword evidence="1" id="KW-0732">Signal</keyword>
<dbReference type="GO" id="GO:0007165">
    <property type="term" value="P:signal transduction"/>
    <property type="evidence" value="ECO:0007669"/>
    <property type="project" value="TreeGrafter"/>
</dbReference>
<keyword evidence="2" id="KW-0325">Glycoprotein</keyword>
<dbReference type="CDD" id="cd05774">
    <property type="entry name" value="IgV_CEACAM_D1"/>
    <property type="match status" value="1"/>
</dbReference>
<dbReference type="Ensembl" id="ENSMMST00000025505.1">
    <property type="protein sequence ID" value="ENSMMSP00000023047.1"/>
    <property type="gene ID" value="ENSMMSG00000016434.1"/>
</dbReference>